<evidence type="ECO:0000313" key="4">
    <source>
        <dbReference type="EMBL" id="AOS47831.1"/>
    </source>
</evidence>
<dbReference type="NCBIfam" id="TIGR00666">
    <property type="entry name" value="PBP4"/>
    <property type="match status" value="1"/>
</dbReference>
<dbReference type="KEGG" id="phon:BH719_08260"/>
<keyword evidence="2" id="KW-0378">Hydrolase</keyword>
<reference evidence="4 5" key="1">
    <citation type="submission" date="2016-09" db="EMBL/GenBank/DDBJ databases">
        <title>Complete genome sequence of Actinomyces hongkongensis HKU8.</title>
        <authorList>
            <person name="Gao Y.-X."/>
            <person name="Zhou Y.-Y."/>
            <person name="Xie Y."/>
            <person name="Wang M."/>
            <person name="Wang S.-J."/>
            <person name="Shen S.-G."/>
        </authorList>
    </citation>
    <scope>NUCLEOTIDE SEQUENCE [LARGE SCALE GENOMIC DNA]</scope>
    <source>
        <strain evidence="4 5">HKU8</strain>
    </source>
</reference>
<dbReference type="PANTHER" id="PTHR30023:SF0">
    <property type="entry name" value="PENICILLIN-SENSITIVE CARBOXYPEPTIDASE A"/>
    <property type="match status" value="1"/>
</dbReference>
<evidence type="ECO:0000256" key="2">
    <source>
        <dbReference type="ARBA" id="ARBA00022801"/>
    </source>
</evidence>
<dbReference type="Gene3D" id="3.40.710.10">
    <property type="entry name" value="DD-peptidase/beta-lactamase superfamily"/>
    <property type="match status" value="2"/>
</dbReference>
<organism evidence="4 5">
    <name type="scientific">Pauljensenia hongkongensis</name>
    <dbReference type="NCBI Taxonomy" id="178339"/>
    <lineage>
        <taxon>Bacteria</taxon>
        <taxon>Bacillati</taxon>
        <taxon>Actinomycetota</taxon>
        <taxon>Actinomycetes</taxon>
        <taxon>Actinomycetales</taxon>
        <taxon>Actinomycetaceae</taxon>
        <taxon>Pauljensenia</taxon>
    </lineage>
</organism>
<dbReference type="PROSITE" id="PS51257">
    <property type="entry name" value="PROKAR_LIPOPROTEIN"/>
    <property type="match status" value="1"/>
</dbReference>
<dbReference type="STRING" id="178339.BH719_08260"/>
<protein>
    <submittedName>
        <fullName evidence="4">D-alanyl-D-alanine carboxypeptidase/D-alanyl-D-alanine-endopeptidase</fullName>
    </submittedName>
</protein>
<dbReference type="GO" id="GO:0000270">
    <property type="term" value="P:peptidoglycan metabolic process"/>
    <property type="evidence" value="ECO:0007669"/>
    <property type="project" value="TreeGrafter"/>
</dbReference>
<evidence type="ECO:0000256" key="1">
    <source>
        <dbReference type="ARBA" id="ARBA00006096"/>
    </source>
</evidence>
<evidence type="ECO:0000256" key="3">
    <source>
        <dbReference type="SAM" id="SignalP"/>
    </source>
</evidence>
<proteinExistence type="inferred from homology"/>
<keyword evidence="4" id="KW-0645">Protease</keyword>
<dbReference type="InterPro" id="IPR000667">
    <property type="entry name" value="Peptidase_S13"/>
</dbReference>
<dbReference type="RefSeq" id="WP_009744381.1">
    <property type="nucleotide sequence ID" value="NZ_CP017298.1"/>
</dbReference>
<dbReference type="SUPFAM" id="SSF56601">
    <property type="entry name" value="beta-lactamase/transpeptidase-like"/>
    <property type="match status" value="1"/>
</dbReference>
<dbReference type="PRINTS" id="PR00922">
    <property type="entry name" value="DADACBPTASE3"/>
</dbReference>
<dbReference type="AlphaFoldDB" id="A0A1D8B3V9"/>
<name>A0A1D8B3V9_9ACTO</name>
<dbReference type="EMBL" id="CP017298">
    <property type="protein sequence ID" value="AOS47831.1"/>
    <property type="molecule type" value="Genomic_DNA"/>
</dbReference>
<keyword evidence="5" id="KW-1185">Reference proteome</keyword>
<dbReference type="GO" id="GO:0006508">
    <property type="term" value="P:proteolysis"/>
    <property type="evidence" value="ECO:0007669"/>
    <property type="project" value="InterPro"/>
</dbReference>
<dbReference type="OrthoDB" id="56883at2"/>
<dbReference type="Pfam" id="PF02113">
    <property type="entry name" value="Peptidase_S13"/>
    <property type="match status" value="2"/>
</dbReference>
<evidence type="ECO:0000313" key="5">
    <source>
        <dbReference type="Proteomes" id="UP000095214"/>
    </source>
</evidence>
<comment type="similarity">
    <text evidence="1">Belongs to the peptidase S13 family.</text>
</comment>
<keyword evidence="3" id="KW-0732">Signal</keyword>
<dbReference type="Proteomes" id="UP000095214">
    <property type="component" value="Chromosome"/>
</dbReference>
<dbReference type="InterPro" id="IPR012338">
    <property type="entry name" value="Beta-lactam/transpept-like"/>
</dbReference>
<gene>
    <name evidence="4" type="ORF">BH719_08260</name>
</gene>
<feature type="chain" id="PRO_5038357097" evidence="3">
    <location>
        <begin position="25"/>
        <end position="449"/>
    </location>
</feature>
<dbReference type="PANTHER" id="PTHR30023">
    <property type="entry name" value="D-ALANYL-D-ALANINE CARBOXYPEPTIDASE"/>
    <property type="match status" value="1"/>
</dbReference>
<feature type="signal peptide" evidence="3">
    <location>
        <begin position="1"/>
        <end position="24"/>
    </location>
</feature>
<dbReference type="GO" id="GO:0004185">
    <property type="term" value="F:serine-type carboxypeptidase activity"/>
    <property type="evidence" value="ECO:0007669"/>
    <property type="project" value="InterPro"/>
</dbReference>
<keyword evidence="4" id="KW-0121">Carboxypeptidase</keyword>
<sequence>MRRRSNTAILCASALAVMTVGCLAACDPQAPAAAPAPTMSARPALVAQAAAGGQGNPVSASDVAGLWGEVEQSAAAGGFTAWGLVVDGTTGEELLDAAAGTAHMPASVTKTLTALTALTHLDPSSTLATTALYSDGTVYLDGEGDLLLGEGESDAGAINGRAGLATLAARAAEALKGQGVSSARVDWRGSLFEGEAHLGSWDAQEVGNYAGDVGAIAIDAGRTEPGANSFHQDPALRAAQVFAAALESNGVATDLGSAAPAPQGAASLASVESATMGQQIRWMLHHSDNTVADQYCHLAAAAAGAPTTFAGSVDNLLSTLTSAGVPTDGLRLEDCSGLSSNDRLTARTLVGVLRAAMASSNAGARDLIESLPWAGLQGTLTTRFTDPPAVGNVQAKTGSLAAVASLSGVLTTQGGRTLVVAVGVEDPAERAASARGLLDSFEEGLVSLN</sequence>
<accession>A0A1D8B3V9</accession>